<gene>
    <name evidence="1" type="ORF">ACFSKW_22235</name>
</gene>
<accession>A0ABW4SY33</accession>
<proteinExistence type="predicted"/>
<comment type="caution">
    <text evidence="1">The sequence shown here is derived from an EMBL/GenBank/DDBJ whole genome shotgun (WGS) entry which is preliminary data.</text>
</comment>
<dbReference type="RefSeq" id="WP_379574239.1">
    <property type="nucleotide sequence ID" value="NZ_JBHUFV010000033.1"/>
</dbReference>
<protein>
    <recommendedName>
        <fullName evidence="3">Ig-like domain repeat protein</fullName>
    </recommendedName>
</protein>
<evidence type="ECO:0008006" key="3">
    <source>
        <dbReference type="Google" id="ProtNLM"/>
    </source>
</evidence>
<evidence type="ECO:0000313" key="1">
    <source>
        <dbReference type="EMBL" id="MFD1934191.1"/>
    </source>
</evidence>
<dbReference type="Proteomes" id="UP001597368">
    <property type="component" value="Unassembled WGS sequence"/>
</dbReference>
<evidence type="ECO:0000313" key="2">
    <source>
        <dbReference type="Proteomes" id="UP001597368"/>
    </source>
</evidence>
<reference evidence="2" key="1">
    <citation type="journal article" date="2019" name="Int. J. Syst. Evol. Microbiol.">
        <title>The Global Catalogue of Microorganisms (GCM) 10K type strain sequencing project: providing services to taxonomists for standard genome sequencing and annotation.</title>
        <authorList>
            <consortium name="The Broad Institute Genomics Platform"/>
            <consortium name="The Broad Institute Genome Sequencing Center for Infectious Disease"/>
            <person name="Wu L."/>
            <person name="Ma J."/>
        </authorList>
    </citation>
    <scope>NUCLEOTIDE SEQUENCE [LARGE SCALE GENOMIC DNA]</scope>
    <source>
        <strain evidence="2">ICMP 6774ER</strain>
    </source>
</reference>
<dbReference type="EMBL" id="JBHUFV010000033">
    <property type="protein sequence ID" value="MFD1934191.1"/>
    <property type="molecule type" value="Genomic_DNA"/>
</dbReference>
<organism evidence="1 2">
    <name type="scientific">Nonomuraea mangrovi</name>
    <dbReference type="NCBI Taxonomy" id="2316207"/>
    <lineage>
        <taxon>Bacteria</taxon>
        <taxon>Bacillati</taxon>
        <taxon>Actinomycetota</taxon>
        <taxon>Actinomycetes</taxon>
        <taxon>Streptosporangiales</taxon>
        <taxon>Streptosporangiaceae</taxon>
        <taxon>Nonomuraea</taxon>
    </lineage>
</organism>
<sequence length="418" mass="45734">MDVSPSPIVVTGDQRVTATFSFSTRGAGKAELQLKPPGDASVGSPVDLTASPHGQWTRWTGKKTFDAKSEGRWSFLAIAHDGNGGERSTDGTFAVEVRKTAADTRIVDFGAHPDLVSAGDHISVSGRLQLERGGWQGYGGQRVTITFREKGTDAYRHITTVDTSRSGWFATKVRVEATGWWRAEFGGNADTKGSVSDTDRVDVKARSRDSRIVGFDAYPEPVDKGDRLAFRGTLQAEGSHGWEGLSGQRVAILFRAEGSSRWERVTGDWTGRDGRFWAGATAQASGWWRAVFEGARGVDGSSSDSDWVRVVKPTPPPKDTSRLVKFNAYPEPVKYGKYLRFRGVLLVDGGGYEAKVALYFLPKGSSKWQYVKTTNSTGSGKLYTKVKAYKSGYWKFVFGGDGDTYGSQSGRDYVRVKR</sequence>
<name>A0ABW4SY33_9ACTN</name>
<keyword evidence="2" id="KW-1185">Reference proteome</keyword>